<evidence type="ECO:0000313" key="3">
    <source>
        <dbReference type="EMBL" id="MEE2566244.1"/>
    </source>
</evidence>
<name>A0ABU7LXJ2_9PROT</name>
<feature type="domain" description="Phosphoribosyltransferase" evidence="2">
    <location>
        <begin position="136"/>
        <end position="227"/>
    </location>
</feature>
<accession>A0ABU7LXJ2</accession>
<sequence length="238" mass="25687">MLAGLVWPPQSPFGGGWVSRPGQLDPAGWTAVDFLDRPWCVSCGYPFAYDAGEVVCGACAARPLVLGLMRAAFVYNEASRKLVLDFKHGGRTETLPQFARWMARAGAEALEGADALVPVPLHPRRLLSRRYNQSSLLASALTRETGIPVEADALRRSRATTTQGGKSAKGRKRNVAGAFRVRERYTARITGKCLVLVDDVMTTGATLEACARVLLRAGARQVNAVALSRVVRPVNPLT</sequence>
<dbReference type="Proteomes" id="UP001310692">
    <property type="component" value="Unassembled WGS sequence"/>
</dbReference>
<dbReference type="EMBL" id="JAZDRO010000002">
    <property type="protein sequence ID" value="MEE2566244.1"/>
    <property type="molecule type" value="Genomic_DNA"/>
</dbReference>
<organism evidence="3 4">
    <name type="scientific">Hyphobacterium marinum</name>
    <dbReference type="NCBI Taxonomy" id="3116574"/>
    <lineage>
        <taxon>Bacteria</taxon>
        <taxon>Pseudomonadati</taxon>
        <taxon>Pseudomonadota</taxon>
        <taxon>Alphaproteobacteria</taxon>
        <taxon>Maricaulales</taxon>
        <taxon>Maricaulaceae</taxon>
        <taxon>Hyphobacterium</taxon>
    </lineage>
</organism>
<dbReference type="PANTHER" id="PTHR47505:SF1">
    <property type="entry name" value="DNA UTILIZATION PROTEIN YHGH"/>
    <property type="match status" value="1"/>
</dbReference>
<dbReference type="SUPFAM" id="SSF53271">
    <property type="entry name" value="PRTase-like"/>
    <property type="match status" value="1"/>
</dbReference>
<evidence type="ECO:0000256" key="1">
    <source>
        <dbReference type="ARBA" id="ARBA00008007"/>
    </source>
</evidence>
<comment type="similarity">
    <text evidence="1">Belongs to the ComF/GntX family.</text>
</comment>
<evidence type="ECO:0000259" key="2">
    <source>
        <dbReference type="Pfam" id="PF00156"/>
    </source>
</evidence>
<dbReference type="InterPro" id="IPR051910">
    <property type="entry name" value="ComF/GntX_DNA_util-trans"/>
</dbReference>
<dbReference type="PANTHER" id="PTHR47505">
    <property type="entry name" value="DNA UTILIZATION PROTEIN YHGH"/>
    <property type="match status" value="1"/>
</dbReference>
<reference evidence="3 4" key="1">
    <citation type="submission" date="2024-01" db="EMBL/GenBank/DDBJ databases">
        <title>Hyphobacterium bacterium isolated from marine sediment.</title>
        <authorList>
            <person name="Zhao S."/>
        </authorList>
    </citation>
    <scope>NUCLEOTIDE SEQUENCE [LARGE SCALE GENOMIC DNA]</scope>
    <source>
        <strain evidence="3 4">Y60-23</strain>
    </source>
</reference>
<proteinExistence type="inferred from homology"/>
<dbReference type="Pfam" id="PF00156">
    <property type="entry name" value="Pribosyltran"/>
    <property type="match status" value="1"/>
</dbReference>
<protein>
    <submittedName>
        <fullName evidence="3">ComF family protein</fullName>
    </submittedName>
</protein>
<dbReference type="InterPro" id="IPR029057">
    <property type="entry name" value="PRTase-like"/>
</dbReference>
<comment type="caution">
    <text evidence="3">The sequence shown here is derived from an EMBL/GenBank/DDBJ whole genome shotgun (WGS) entry which is preliminary data.</text>
</comment>
<evidence type="ECO:0000313" key="4">
    <source>
        <dbReference type="Proteomes" id="UP001310692"/>
    </source>
</evidence>
<keyword evidence="4" id="KW-1185">Reference proteome</keyword>
<dbReference type="InterPro" id="IPR000836">
    <property type="entry name" value="PRTase_dom"/>
</dbReference>
<dbReference type="RefSeq" id="WP_330195784.1">
    <property type="nucleotide sequence ID" value="NZ_JAZDRO010000002.1"/>
</dbReference>
<dbReference type="Gene3D" id="3.40.50.2020">
    <property type="match status" value="1"/>
</dbReference>
<dbReference type="CDD" id="cd06223">
    <property type="entry name" value="PRTases_typeI"/>
    <property type="match status" value="1"/>
</dbReference>
<gene>
    <name evidence="3" type="ORF">V0U35_06080</name>
</gene>